<gene>
    <name evidence="2" type="ordered locus">NT01CX_1671</name>
</gene>
<proteinExistence type="predicted"/>
<evidence type="ECO:0000313" key="3">
    <source>
        <dbReference type="Proteomes" id="UP000008220"/>
    </source>
</evidence>
<keyword evidence="3" id="KW-1185">Reference proteome</keyword>
<dbReference type="HOGENOM" id="CLU_3151161_0_0_9"/>
<protein>
    <submittedName>
        <fullName evidence="2">Uncharacterized protein</fullName>
    </submittedName>
</protein>
<dbReference type="eggNOG" id="ENOG50327YS">
    <property type="taxonomic scope" value="Bacteria"/>
</dbReference>
<sequence>MIKMDENIKEKIDSMEKEIEELKEQVKSIKRKEDFTGNVIFKEPIKNYYNR</sequence>
<dbReference type="EMBL" id="CP000382">
    <property type="protein sequence ID" value="ABK61011.1"/>
    <property type="molecule type" value="Genomic_DNA"/>
</dbReference>
<evidence type="ECO:0000256" key="1">
    <source>
        <dbReference type="SAM" id="Coils"/>
    </source>
</evidence>
<feature type="coiled-coil region" evidence="1">
    <location>
        <begin position="5"/>
        <end position="32"/>
    </location>
</feature>
<dbReference type="Proteomes" id="UP000008220">
    <property type="component" value="Chromosome"/>
</dbReference>
<organism evidence="2 3">
    <name type="scientific">Clostridium novyi (strain NT)</name>
    <dbReference type="NCBI Taxonomy" id="386415"/>
    <lineage>
        <taxon>Bacteria</taxon>
        <taxon>Bacillati</taxon>
        <taxon>Bacillota</taxon>
        <taxon>Clostridia</taxon>
        <taxon>Eubacteriales</taxon>
        <taxon>Clostridiaceae</taxon>
        <taxon>Clostridium</taxon>
    </lineage>
</organism>
<reference evidence="2 3" key="1">
    <citation type="journal article" date="2006" name="Nat. Biotechnol.">
        <title>The genome and transcriptomes of the anti-tumor agent Clostridium novyi-NT.</title>
        <authorList>
            <person name="Bettegowda C."/>
            <person name="Huang X."/>
            <person name="Lin J."/>
            <person name="Cheong I."/>
            <person name="Kohli M."/>
            <person name="Szabo S.A."/>
            <person name="Zhang X."/>
            <person name="Diaz L.A. Jr."/>
            <person name="Velculescu V.E."/>
            <person name="Parmigiani G."/>
            <person name="Kinzler K.W."/>
            <person name="Vogelstein B."/>
            <person name="Zhou S."/>
        </authorList>
    </citation>
    <scope>NUCLEOTIDE SEQUENCE [LARGE SCALE GENOMIC DNA]</scope>
    <source>
        <strain evidence="2 3">NT</strain>
    </source>
</reference>
<accession>A0PZF0</accession>
<evidence type="ECO:0000313" key="2">
    <source>
        <dbReference type="EMBL" id="ABK61011.1"/>
    </source>
</evidence>
<keyword evidence="1" id="KW-0175">Coiled coil</keyword>
<name>A0PZF0_CLONN</name>
<dbReference type="KEGG" id="cno:NT01CX_1671"/>
<dbReference type="AlphaFoldDB" id="A0PZF0"/>